<dbReference type="GeneID" id="38114034"/>
<dbReference type="EMBL" id="PVWQ01000003">
    <property type="protein sequence ID" value="RDW87022.1"/>
    <property type="molecule type" value="Genomic_DNA"/>
</dbReference>
<dbReference type="RefSeq" id="XP_026606546.1">
    <property type="nucleotide sequence ID" value="XM_026745680.1"/>
</dbReference>
<dbReference type="Proteomes" id="UP000256690">
    <property type="component" value="Unassembled WGS sequence"/>
</dbReference>
<keyword evidence="1" id="KW-0732">Signal</keyword>
<reference evidence="2 3" key="1">
    <citation type="journal article" date="2018" name="IMA Fungus">
        <title>IMA Genome-F 9: Draft genome sequence of Annulohypoxylon stygium, Aspergillus mulundensis, Berkeleyomyces basicola (syn. Thielaviopsis basicola), Ceratocystis smalleyi, two Cercospora beticola strains, Coleophoma cylindrospora, Fusarium fracticaudum, Phialophora cf. hyalina, and Morchella septimelata.</title>
        <authorList>
            <person name="Wingfield B.D."/>
            <person name="Bills G.F."/>
            <person name="Dong Y."/>
            <person name="Huang W."/>
            <person name="Nel W.J."/>
            <person name="Swalarsk-Parry B.S."/>
            <person name="Vaghefi N."/>
            <person name="Wilken P.M."/>
            <person name="An Z."/>
            <person name="de Beer Z.W."/>
            <person name="De Vos L."/>
            <person name="Chen L."/>
            <person name="Duong T.A."/>
            <person name="Gao Y."/>
            <person name="Hammerbacher A."/>
            <person name="Kikkert J.R."/>
            <person name="Li Y."/>
            <person name="Li H."/>
            <person name="Li K."/>
            <person name="Li Q."/>
            <person name="Liu X."/>
            <person name="Ma X."/>
            <person name="Naidoo K."/>
            <person name="Pethybridge S.J."/>
            <person name="Sun J."/>
            <person name="Steenkamp E.T."/>
            <person name="van der Nest M.A."/>
            <person name="van Wyk S."/>
            <person name="Wingfield M.J."/>
            <person name="Xiong C."/>
            <person name="Yue Q."/>
            <person name="Zhang X."/>
        </authorList>
    </citation>
    <scope>NUCLEOTIDE SEQUENCE [LARGE SCALE GENOMIC DNA]</scope>
    <source>
        <strain evidence="2 3">DSM 5745</strain>
    </source>
</reference>
<evidence type="ECO:0000313" key="2">
    <source>
        <dbReference type="EMBL" id="RDW87022.1"/>
    </source>
</evidence>
<accession>A0A3D8SL85</accession>
<dbReference type="AlphaFoldDB" id="A0A3D8SL85"/>
<feature type="chain" id="PRO_5017830362" evidence="1">
    <location>
        <begin position="25"/>
        <end position="177"/>
    </location>
</feature>
<keyword evidence="3" id="KW-1185">Reference proteome</keyword>
<organism evidence="2 3">
    <name type="scientific">Aspergillus mulundensis</name>
    <dbReference type="NCBI Taxonomy" id="1810919"/>
    <lineage>
        <taxon>Eukaryota</taxon>
        <taxon>Fungi</taxon>
        <taxon>Dikarya</taxon>
        <taxon>Ascomycota</taxon>
        <taxon>Pezizomycotina</taxon>
        <taxon>Eurotiomycetes</taxon>
        <taxon>Eurotiomycetidae</taxon>
        <taxon>Eurotiales</taxon>
        <taxon>Aspergillaceae</taxon>
        <taxon>Aspergillus</taxon>
        <taxon>Aspergillus subgen. Nidulantes</taxon>
    </lineage>
</organism>
<proteinExistence type="predicted"/>
<comment type="caution">
    <text evidence="2">The sequence shown here is derived from an EMBL/GenBank/DDBJ whole genome shotgun (WGS) entry which is preliminary data.</text>
</comment>
<protein>
    <submittedName>
        <fullName evidence="2">Uncharacterized protein</fullName>
    </submittedName>
</protein>
<feature type="signal peptide" evidence="1">
    <location>
        <begin position="1"/>
        <end position="24"/>
    </location>
</feature>
<sequence>MPLPRINPALALALGLGFLSSAQAQDTATVLPSVENAYISVSNGNCLAADASLVVPNDDLSNCVSINTSQGDIYPAEYNDDTGVLYLGLDVDNNGNFRLSFIQPRRGQIQPQWFYDEAVLGDGVYPRLYYSIDGSDPRSSFGPDWRVRADGTTLAPVVEGDNVESTVALLLIERDTE</sequence>
<evidence type="ECO:0000313" key="3">
    <source>
        <dbReference type="Proteomes" id="UP000256690"/>
    </source>
</evidence>
<name>A0A3D8SL85_9EURO</name>
<evidence type="ECO:0000256" key="1">
    <source>
        <dbReference type="SAM" id="SignalP"/>
    </source>
</evidence>
<gene>
    <name evidence="2" type="ORF">DSM5745_03664</name>
</gene>